<reference evidence="1 2" key="1">
    <citation type="submission" date="2019-02" db="EMBL/GenBank/DDBJ databases">
        <title>Genomic Encyclopedia of Archaeal and Bacterial Type Strains, Phase II (KMG-II): from individual species to whole genera.</title>
        <authorList>
            <person name="Goeker M."/>
        </authorList>
    </citation>
    <scope>NUCLEOTIDE SEQUENCE [LARGE SCALE GENOMIC DNA]</scope>
    <source>
        <strain evidence="1 2">DSM 18101</strain>
    </source>
</reference>
<accession>A0A4Q7XX32</accession>
<gene>
    <name evidence="1" type="ORF">BDD14_6507</name>
</gene>
<evidence type="ECO:0000313" key="2">
    <source>
        <dbReference type="Proteomes" id="UP000292958"/>
    </source>
</evidence>
<sequence>MSFTTPYPNVGPPMSYEAIEKRYRHLLRAMRWAAILSVTESVDCVRALQDRRLSGEAVNHFGGPLAVLGAAIRCRHLLRAR</sequence>
<dbReference type="AlphaFoldDB" id="A0A4Q7XX32"/>
<name>A0A4Q7XX32_9BACT</name>
<proteinExistence type="predicted"/>
<comment type="caution">
    <text evidence="1">The sequence shown here is derived from an EMBL/GenBank/DDBJ whole genome shotgun (WGS) entry which is preliminary data.</text>
</comment>
<organism evidence="1 2">
    <name type="scientific">Edaphobacter modestus</name>
    <dbReference type="NCBI Taxonomy" id="388466"/>
    <lineage>
        <taxon>Bacteria</taxon>
        <taxon>Pseudomonadati</taxon>
        <taxon>Acidobacteriota</taxon>
        <taxon>Terriglobia</taxon>
        <taxon>Terriglobales</taxon>
        <taxon>Acidobacteriaceae</taxon>
        <taxon>Edaphobacter</taxon>
    </lineage>
</organism>
<protein>
    <submittedName>
        <fullName evidence="1">Uncharacterized protein</fullName>
    </submittedName>
</protein>
<dbReference type="Proteomes" id="UP000292958">
    <property type="component" value="Unassembled WGS sequence"/>
</dbReference>
<dbReference type="EMBL" id="SHKW01000008">
    <property type="protein sequence ID" value="RZU28922.1"/>
    <property type="molecule type" value="Genomic_DNA"/>
</dbReference>
<evidence type="ECO:0000313" key="1">
    <source>
        <dbReference type="EMBL" id="RZU28922.1"/>
    </source>
</evidence>
<keyword evidence="2" id="KW-1185">Reference proteome</keyword>